<keyword evidence="3" id="KW-0378">Hydrolase</keyword>
<dbReference type="GO" id="GO:0006508">
    <property type="term" value="P:proteolysis"/>
    <property type="evidence" value="ECO:0007669"/>
    <property type="project" value="UniProtKB-KW"/>
</dbReference>
<dbReference type="InterPro" id="IPR036628">
    <property type="entry name" value="Clp_N_dom_sf"/>
</dbReference>
<keyword evidence="1" id="KW-0677">Repeat</keyword>
<feature type="domain" description="Clp R" evidence="2">
    <location>
        <begin position="4"/>
        <end position="193"/>
    </location>
</feature>
<organism evidence="3 4">
    <name type="scientific">Prauserella sediminis</name>
    <dbReference type="NCBI Taxonomy" id="577680"/>
    <lineage>
        <taxon>Bacteria</taxon>
        <taxon>Bacillati</taxon>
        <taxon>Actinomycetota</taxon>
        <taxon>Actinomycetes</taxon>
        <taxon>Pseudonocardiales</taxon>
        <taxon>Pseudonocardiaceae</taxon>
        <taxon>Prauserella</taxon>
        <taxon>Prauserella salsuginis group</taxon>
    </lineage>
</organism>
<dbReference type="AlphaFoldDB" id="A0A839XEH7"/>
<dbReference type="Proteomes" id="UP000564573">
    <property type="component" value="Unassembled WGS sequence"/>
</dbReference>
<keyword evidence="3" id="KW-0067">ATP-binding</keyword>
<dbReference type="RefSeq" id="WP_221212655.1">
    <property type="nucleotide sequence ID" value="NZ_JACIBS010000001.1"/>
</dbReference>
<dbReference type="PROSITE" id="PS51903">
    <property type="entry name" value="CLP_R"/>
    <property type="match status" value="1"/>
</dbReference>
<accession>A0A839XEH7</accession>
<keyword evidence="3" id="KW-0645">Protease</keyword>
<evidence type="ECO:0000313" key="3">
    <source>
        <dbReference type="EMBL" id="MBB3662362.1"/>
    </source>
</evidence>
<evidence type="ECO:0000313" key="4">
    <source>
        <dbReference type="Proteomes" id="UP000564573"/>
    </source>
</evidence>
<keyword evidence="3" id="KW-0547">Nucleotide-binding</keyword>
<dbReference type="Pfam" id="PF02861">
    <property type="entry name" value="Clp_N"/>
    <property type="match status" value="1"/>
</dbReference>
<name>A0A839XEH7_9PSEU</name>
<evidence type="ECO:0000259" key="2">
    <source>
        <dbReference type="PROSITE" id="PS51903"/>
    </source>
</evidence>
<keyword evidence="4" id="KW-1185">Reference proteome</keyword>
<dbReference type="Gene3D" id="1.10.1780.10">
    <property type="entry name" value="Clp, N-terminal domain"/>
    <property type="match status" value="1"/>
</dbReference>
<comment type="caution">
    <text evidence="3">The sequence shown here is derived from an EMBL/GenBank/DDBJ whole genome shotgun (WGS) entry which is preliminary data.</text>
</comment>
<gene>
    <name evidence="3" type="ORF">FB384_001266</name>
</gene>
<dbReference type="SUPFAM" id="SSF81923">
    <property type="entry name" value="Double Clp-N motif"/>
    <property type="match status" value="1"/>
</dbReference>
<sequence>MTVFERFTKDARSLVTTAVGWAEADDSARVDALHLLTAVVDSGRTAAGTGALDLLAAIDARPGVITDRVSELRRYGGLSEADRRALRDLGIDVDTVVARVEDRHGEGALAAGTADAGDPGRRRNRWHLPFGDDAKRVLEASLREAQDVRDDAIGGEHILSALATVPGPAADVLAAVGASPDRLRRALLQRRNTV</sequence>
<dbReference type="GO" id="GO:0005524">
    <property type="term" value="F:ATP binding"/>
    <property type="evidence" value="ECO:0007669"/>
    <property type="project" value="UniProtKB-KW"/>
</dbReference>
<protein>
    <submittedName>
        <fullName evidence="3">ATP-dependent Clp protease ATP-binding subunit ClpA</fullName>
    </submittedName>
</protein>
<dbReference type="EMBL" id="JACIBS010000001">
    <property type="protein sequence ID" value="MBB3662362.1"/>
    <property type="molecule type" value="Genomic_DNA"/>
</dbReference>
<reference evidence="3 4" key="1">
    <citation type="submission" date="2020-08" db="EMBL/GenBank/DDBJ databases">
        <title>Sequencing the genomes of 1000 actinobacteria strains.</title>
        <authorList>
            <person name="Klenk H.-P."/>
        </authorList>
    </citation>
    <scope>NUCLEOTIDE SEQUENCE [LARGE SCALE GENOMIC DNA]</scope>
    <source>
        <strain evidence="3 4">DSM 45267</strain>
    </source>
</reference>
<dbReference type="GO" id="GO:0008233">
    <property type="term" value="F:peptidase activity"/>
    <property type="evidence" value="ECO:0007669"/>
    <property type="project" value="UniProtKB-KW"/>
</dbReference>
<dbReference type="InterPro" id="IPR004176">
    <property type="entry name" value="Clp_R_N"/>
</dbReference>
<proteinExistence type="predicted"/>
<evidence type="ECO:0000256" key="1">
    <source>
        <dbReference type="PROSITE-ProRule" id="PRU01251"/>
    </source>
</evidence>